<dbReference type="SUPFAM" id="SSF53474">
    <property type="entry name" value="alpha/beta-Hydrolases"/>
    <property type="match status" value="1"/>
</dbReference>
<sequence length="330" mass="35888">MPLLRINATPSALALHDTAQAAPYRLCALASKPGPAVIMVHGYKYAPGTEDHCPHRKLFGKTEHSWPAALGFEGAHPAEGLGIAFGWFARGSLRTVHQRASQLGAQLAAVIQMLKAHSPQRPIHIIAHSMGSEAALSALAHLPAGAVDRMVLLTGATYAGRAKSLLATPAGRTVRVLNVTSRENDLFDAAFERLVKADTPRDCTIGQGIEAQNAVTVQLDCPKTITRLQQIGLPISPPSKRICHWSAYKRPGVMRMYSRFLRDPETLPLAQLKAILPEKPAPRWSRLLPMPAQARTRRQFRLSHPAHAVGSTLCLQDAAYARSDKNEPAY</sequence>
<dbReference type="EMBL" id="CP002623">
    <property type="protein sequence ID" value="AEI93043.1"/>
    <property type="molecule type" value="Genomic_DNA"/>
</dbReference>
<protein>
    <recommendedName>
        <fullName evidence="1">Serine aminopeptidase S33 domain-containing protein</fullName>
    </recommendedName>
</protein>
<dbReference type="Pfam" id="PF12146">
    <property type="entry name" value="Hydrolase_4"/>
    <property type="match status" value="1"/>
</dbReference>
<dbReference type="KEGG" id="rli:RLO149_c010340"/>
<dbReference type="InterPro" id="IPR029058">
    <property type="entry name" value="AB_hydrolase_fold"/>
</dbReference>
<dbReference type="STRING" id="391595.RLO149_c010340"/>
<evidence type="ECO:0000313" key="2">
    <source>
        <dbReference type="EMBL" id="AEI93043.1"/>
    </source>
</evidence>
<dbReference type="InterPro" id="IPR022742">
    <property type="entry name" value="Hydrolase_4"/>
</dbReference>
<gene>
    <name evidence="2" type="ordered locus">RLO149_c010340</name>
</gene>
<dbReference type="Gene3D" id="3.40.50.1820">
    <property type="entry name" value="alpha/beta hydrolase"/>
    <property type="match status" value="1"/>
</dbReference>
<dbReference type="AlphaFoldDB" id="F7ZB50"/>
<dbReference type="HOGENOM" id="CLU_066223_0_0_5"/>
<dbReference type="OrthoDB" id="7303283at2"/>
<organism evidence="2 3">
    <name type="scientific">Roseobacter litoralis (strain ATCC 49566 / DSM 6996 / JCM 21268 / NBRC 15278 / OCh 149)</name>
    <dbReference type="NCBI Taxonomy" id="391595"/>
    <lineage>
        <taxon>Bacteria</taxon>
        <taxon>Pseudomonadati</taxon>
        <taxon>Pseudomonadota</taxon>
        <taxon>Alphaproteobacteria</taxon>
        <taxon>Rhodobacterales</taxon>
        <taxon>Roseobacteraceae</taxon>
        <taxon>Roseobacter</taxon>
    </lineage>
</organism>
<evidence type="ECO:0000259" key="1">
    <source>
        <dbReference type="Pfam" id="PF12146"/>
    </source>
</evidence>
<feature type="domain" description="Serine aminopeptidase S33" evidence="1">
    <location>
        <begin position="94"/>
        <end position="179"/>
    </location>
</feature>
<dbReference type="eggNOG" id="COG1075">
    <property type="taxonomic scope" value="Bacteria"/>
</dbReference>
<dbReference type="RefSeq" id="WP_013960982.1">
    <property type="nucleotide sequence ID" value="NC_015730.1"/>
</dbReference>
<proteinExistence type="predicted"/>
<name>F7ZB50_ROSLO</name>
<reference evidence="2 3" key="1">
    <citation type="journal article" date="2011" name="BMC Genomics">
        <title>Comparative genome analysis and genome-guided physiological analysis of Roseobacter litoralis.</title>
        <authorList>
            <person name="Kalhoefer D."/>
            <person name="Thole S."/>
            <person name="Voget S."/>
            <person name="Lehmann R."/>
            <person name="Liesegang H."/>
            <person name="Wollher A."/>
            <person name="Daniel R."/>
            <person name="Simon M."/>
            <person name="Brinkhoff T."/>
        </authorList>
    </citation>
    <scope>NUCLEOTIDE SEQUENCE [LARGE SCALE GENOMIC DNA]</scope>
    <source>
        <strain evidence="3">ATCC 49566 / DSM 6996 / JCM 21268 / NBRC 15278 / OCh 149</strain>
    </source>
</reference>
<evidence type="ECO:0000313" key="3">
    <source>
        <dbReference type="Proteomes" id="UP000001353"/>
    </source>
</evidence>
<accession>F7ZB50</accession>
<dbReference type="Proteomes" id="UP000001353">
    <property type="component" value="Chromosome"/>
</dbReference>
<keyword evidence="3" id="KW-1185">Reference proteome</keyword>